<comment type="caution">
    <text evidence="2">The sequence shown here is derived from an EMBL/GenBank/DDBJ whole genome shotgun (WGS) entry which is preliminary data.</text>
</comment>
<protein>
    <submittedName>
        <fullName evidence="2">Uncharacterized protein</fullName>
    </submittedName>
</protein>
<dbReference type="RefSeq" id="XP_014178672.1">
    <property type="nucleotide sequence ID" value="XM_014323197.1"/>
</dbReference>
<dbReference type="InterPro" id="IPR013943">
    <property type="entry name" value="Pet127"/>
</dbReference>
<dbReference type="VEuPathDB" id="FungiDB:A1Q1_03399"/>
<feature type="region of interest" description="Disordered" evidence="1">
    <location>
        <begin position="22"/>
        <end position="131"/>
    </location>
</feature>
<evidence type="ECO:0000313" key="3">
    <source>
        <dbReference type="Proteomes" id="UP000002748"/>
    </source>
</evidence>
<dbReference type="GO" id="GO:0005740">
    <property type="term" value="C:mitochondrial envelope"/>
    <property type="evidence" value="ECO:0007669"/>
    <property type="project" value="TreeGrafter"/>
</dbReference>
<feature type="region of interest" description="Disordered" evidence="1">
    <location>
        <begin position="790"/>
        <end position="844"/>
    </location>
</feature>
<accession>J6ET45</accession>
<feature type="region of interest" description="Disordered" evidence="1">
    <location>
        <begin position="722"/>
        <end position="748"/>
    </location>
</feature>
<dbReference type="HOGENOM" id="CLU_337450_0_0_1"/>
<gene>
    <name evidence="2" type="ORF">A1Q1_03399</name>
</gene>
<name>J6ET45_TRIAS</name>
<feature type="compositionally biased region" description="Basic residues" evidence="1">
    <location>
        <begin position="50"/>
        <end position="59"/>
    </location>
</feature>
<feature type="compositionally biased region" description="Basic and acidic residues" evidence="1">
    <location>
        <begin position="790"/>
        <end position="799"/>
    </location>
</feature>
<dbReference type="GeneID" id="25986912"/>
<dbReference type="Proteomes" id="UP000002748">
    <property type="component" value="Unassembled WGS sequence"/>
</dbReference>
<feature type="region of interest" description="Disordered" evidence="1">
    <location>
        <begin position="673"/>
        <end position="696"/>
    </location>
</feature>
<dbReference type="AlphaFoldDB" id="J6ET45"/>
<feature type="compositionally biased region" description="Basic and acidic residues" evidence="1">
    <location>
        <begin position="120"/>
        <end position="129"/>
    </location>
</feature>
<dbReference type="PANTHER" id="PTHR31014:SF0">
    <property type="entry name" value="MITOCHONDRIAL TRANSLATION SYSTEM COMPONENT PET127-RELATED"/>
    <property type="match status" value="1"/>
</dbReference>
<evidence type="ECO:0000313" key="2">
    <source>
        <dbReference type="EMBL" id="EJT47734.1"/>
    </source>
</evidence>
<dbReference type="OrthoDB" id="10249045at2759"/>
<reference evidence="2 3" key="1">
    <citation type="journal article" date="2012" name="Eukaryot. Cell">
        <title>Draft genome sequence of CBS 2479, the standard type strain of Trichosporon asahii.</title>
        <authorList>
            <person name="Yang R.Y."/>
            <person name="Li H.T."/>
            <person name="Zhu H."/>
            <person name="Zhou G.P."/>
            <person name="Wang M."/>
            <person name="Wang L."/>
        </authorList>
    </citation>
    <scope>NUCLEOTIDE SEQUENCE [LARGE SCALE GENOMIC DNA]</scope>
    <source>
        <strain evidence="3">ATCC 90039 / CBS 2479 / JCM 2466 / KCTC 7840 / NCYC 2677 / UAMH 7654</strain>
    </source>
</reference>
<proteinExistence type="predicted"/>
<dbReference type="EMBL" id="ALBS01000230">
    <property type="protein sequence ID" value="EJT47734.1"/>
    <property type="molecule type" value="Genomic_DNA"/>
</dbReference>
<dbReference type="KEGG" id="tasa:A1Q1_03399"/>
<dbReference type="GO" id="GO:0000964">
    <property type="term" value="P:mitochondrial RNA 5'-end processing"/>
    <property type="evidence" value="ECO:0007669"/>
    <property type="project" value="TreeGrafter"/>
</dbReference>
<dbReference type="PANTHER" id="PTHR31014">
    <property type="entry name" value="MITOCHONDRIAL TRANSLATION SYSTEM COMPONENT PET127-RELATED"/>
    <property type="match status" value="1"/>
</dbReference>
<dbReference type="Pfam" id="PF08634">
    <property type="entry name" value="Pet127"/>
    <property type="match status" value="1"/>
</dbReference>
<feature type="compositionally biased region" description="Low complexity" evidence="1">
    <location>
        <begin position="34"/>
        <end position="49"/>
    </location>
</feature>
<evidence type="ECO:0000256" key="1">
    <source>
        <dbReference type="SAM" id="MobiDB-lite"/>
    </source>
</evidence>
<sequence>MNVLLARRLMRPDVLRRAISTSPVFFDASAPAAKPNSDGSKSSSGPSKSNKGRLNKTRKPSFNSKAARPEKPGRGRSLSNSRKPNRKPRREDDEERLSKEVSFRDGVSQYGLKKPGSENGPRKPWKERPAAVAAGAAAAASGARASAALRSDSASEEEKERRMLDEAMAAEDGYTRNAPDVEDPLVAVEDIFEPLEKSVLAASDVKIVPVKPPRDAPVARLNNRLQRVLFSPGVHHMRDPRTGVFNFDQALERIPTPEEFAFHRLPQYITASQDPELTGMATTNNTRYTGSTSTLTQSLSQIYFTLSNARPVDTSTLSAEFQEQRPDFTAGAQLPALINIRLQENGTYAIDNDKTHSIDNNVLSDYGRILEKQLTASPEDFKRFLNSAPESAVPESERTEREAYAYSKSGKLLMRSQLDCQDSRLPGSGTFDIKTRACFPIRQDRANWEKNAAYTIYKQHGFQESFEREYYDLSRSGMLKYCFQARIGQMDGIFVAYHNTRTFFGFQYLSLAEIDRVLFGSTEMADQVFQLCVGLMEKLLDKATDLFPNESVQMSLRRQAIQRPDGTNELIAVVQPVGGADRPKRALALRVQNVLDGKPVSAEALKFSENPEVRKQQQWAVNYTIAISPEHFDGQEAVQTEWNTVVGLLTSMNHLYIPDGKTRKEMYLEDGAKLGASATPPKKSDDDDSLFGSEDIVEGPRTQWRLPSKRIAAIRAMAQQSGRQAAVREISWPQSRDGDSWSPEPKGLTEAEQAEWDAKVAKDLKELLDRHHAEKIEYFAAKRAAAQAKRAKDAPHFDARDEEADIAMEASRKTQGQKKAPSNTGKKSDAEPEVPVVSCAWPRL</sequence>
<organism evidence="2 3">
    <name type="scientific">Trichosporon asahii var. asahii (strain ATCC 90039 / CBS 2479 / JCM 2466 / KCTC 7840 / NBRC 103889/ NCYC 2677 / UAMH 7654)</name>
    <name type="common">Yeast</name>
    <dbReference type="NCBI Taxonomy" id="1186058"/>
    <lineage>
        <taxon>Eukaryota</taxon>
        <taxon>Fungi</taxon>
        <taxon>Dikarya</taxon>
        <taxon>Basidiomycota</taxon>
        <taxon>Agaricomycotina</taxon>
        <taxon>Tremellomycetes</taxon>
        <taxon>Trichosporonales</taxon>
        <taxon>Trichosporonaceae</taxon>
        <taxon>Trichosporon</taxon>
    </lineage>
</organism>